<feature type="domain" description="HTH araC/xylS-type" evidence="4">
    <location>
        <begin position="199"/>
        <end position="297"/>
    </location>
</feature>
<keyword evidence="1" id="KW-0805">Transcription regulation</keyword>
<protein>
    <recommendedName>
        <fullName evidence="4">HTH araC/xylS-type domain-containing protein</fullName>
    </recommendedName>
</protein>
<dbReference type="PROSITE" id="PS01124">
    <property type="entry name" value="HTH_ARAC_FAMILY_2"/>
    <property type="match status" value="1"/>
</dbReference>
<dbReference type="InterPro" id="IPR018060">
    <property type="entry name" value="HTH_AraC"/>
</dbReference>
<dbReference type="STRING" id="52689.AKG39_15175"/>
<evidence type="ECO:0000256" key="1">
    <source>
        <dbReference type="ARBA" id="ARBA00023015"/>
    </source>
</evidence>
<dbReference type="GO" id="GO:0043565">
    <property type="term" value="F:sequence-specific DNA binding"/>
    <property type="evidence" value="ECO:0007669"/>
    <property type="project" value="InterPro"/>
</dbReference>
<keyword evidence="6" id="KW-1185">Reference proteome</keyword>
<dbReference type="OrthoDB" id="9782911at2"/>
<dbReference type="Pfam" id="PF12833">
    <property type="entry name" value="HTH_18"/>
    <property type="match status" value="1"/>
</dbReference>
<evidence type="ECO:0000313" key="6">
    <source>
        <dbReference type="Proteomes" id="UP000036873"/>
    </source>
</evidence>
<dbReference type="Pfam" id="PF02311">
    <property type="entry name" value="AraC_binding"/>
    <property type="match status" value="1"/>
</dbReference>
<dbReference type="SUPFAM" id="SSF46689">
    <property type="entry name" value="Homeodomain-like"/>
    <property type="match status" value="1"/>
</dbReference>
<evidence type="ECO:0000313" key="5">
    <source>
        <dbReference type="EMBL" id="KNZ40908.1"/>
    </source>
</evidence>
<sequence length="305" mass="36388">MSYSFDERHRYNDLMGTYMTLTYDSYSIVIHNNQFMNQDHIEFPHSHDFHELYYVLDGRMVIICDGKELELEKNDILYLAPNVEHNMKTDTFYGNERFLITFEIINNKCDDSKVTALEYQIEALTTVLKNNSKYSVSKDTNDVLALIDDLCGEYLNSQHFYYLKLQGLISMILISMIQTIPVGKDVRLNDYLEYENRALLMTKFIHHNISEKITLDKMAIIFHTTPRHVNRIFKKYFNTSFNKTLIEIRLGYAKRYLVEYDYSIEKISELIGFDSVRILYKLFKEKEFMSMNEYRNKYLRKSNFG</sequence>
<dbReference type="InterPro" id="IPR009057">
    <property type="entry name" value="Homeodomain-like_sf"/>
</dbReference>
<dbReference type="InterPro" id="IPR037923">
    <property type="entry name" value="HTH-like"/>
</dbReference>
<proteinExistence type="predicted"/>
<dbReference type="SUPFAM" id="SSF51215">
    <property type="entry name" value="Regulatory protein AraC"/>
    <property type="match status" value="1"/>
</dbReference>
<dbReference type="RefSeq" id="WP_050741255.1">
    <property type="nucleotide sequence ID" value="NZ_LGYO01000041.1"/>
</dbReference>
<evidence type="ECO:0000256" key="2">
    <source>
        <dbReference type="ARBA" id="ARBA00023125"/>
    </source>
</evidence>
<dbReference type="GO" id="GO:0003700">
    <property type="term" value="F:DNA-binding transcription factor activity"/>
    <property type="evidence" value="ECO:0007669"/>
    <property type="project" value="InterPro"/>
</dbReference>
<dbReference type="PANTHER" id="PTHR43280:SF2">
    <property type="entry name" value="HTH-TYPE TRANSCRIPTIONAL REGULATOR EXSA"/>
    <property type="match status" value="1"/>
</dbReference>
<gene>
    <name evidence="5" type="ORF">AKG39_15175</name>
</gene>
<accession>A0A0L6TXD6</accession>
<dbReference type="Proteomes" id="UP000036873">
    <property type="component" value="Unassembled WGS sequence"/>
</dbReference>
<organism evidence="5 6">
    <name type="scientific">Acetobacterium bakii</name>
    <dbReference type="NCBI Taxonomy" id="52689"/>
    <lineage>
        <taxon>Bacteria</taxon>
        <taxon>Bacillati</taxon>
        <taxon>Bacillota</taxon>
        <taxon>Clostridia</taxon>
        <taxon>Eubacteriales</taxon>
        <taxon>Eubacteriaceae</taxon>
        <taxon>Acetobacterium</taxon>
    </lineage>
</organism>
<reference evidence="6" key="1">
    <citation type="submission" date="2015-07" db="EMBL/GenBank/DDBJ databases">
        <title>Draft genome sequence of Acetobacterium bakii DSM 8293, a potential psychrophilic chemical producer through syngas fermentation.</title>
        <authorList>
            <person name="Song Y."/>
            <person name="Hwang S."/>
            <person name="Cho B.-K."/>
        </authorList>
    </citation>
    <scope>NUCLEOTIDE SEQUENCE [LARGE SCALE GENOMIC DNA]</scope>
    <source>
        <strain evidence="6">DSM 8239</strain>
    </source>
</reference>
<dbReference type="InterPro" id="IPR014710">
    <property type="entry name" value="RmlC-like_jellyroll"/>
</dbReference>
<evidence type="ECO:0000256" key="3">
    <source>
        <dbReference type="ARBA" id="ARBA00023163"/>
    </source>
</evidence>
<dbReference type="Gene3D" id="2.60.120.10">
    <property type="entry name" value="Jelly Rolls"/>
    <property type="match status" value="1"/>
</dbReference>
<dbReference type="PANTHER" id="PTHR43280">
    <property type="entry name" value="ARAC-FAMILY TRANSCRIPTIONAL REGULATOR"/>
    <property type="match status" value="1"/>
</dbReference>
<name>A0A0L6TXD6_9FIRM</name>
<comment type="caution">
    <text evidence="5">The sequence shown here is derived from an EMBL/GenBank/DDBJ whole genome shotgun (WGS) entry which is preliminary data.</text>
</comment>
<dbReference type="SMART" id="SM00342">
    <property type="entry name" value="HTH_ARAC"/>
    <property type="match status" value="1"/>
</dbReference>
<keyword evidence="3" id="KW-0804">Transcription</keyword>
<dbReference type="InterPro" id="IPR003313">
    <property type="entry name" value="AraC-bd"/>
</dbReference>
<evidence type="ECO:0000259" key="4">
    <source>
        <dbReference type="PROSITE" id="PS01124"/>
    </source>
</evidence>
<dbReference type="EMBL" id="LGYO01000041">
    <property type="protein sequence ID" value="KNZ40908.1"/>
    <property type="molecule type" value="Genomic_DNA"/>
</dbReference>
<dbReference type="Gene3D" id="1.10.10.60">
    <property type="entry name" value="Homeodomain-like"/>
    <property type="match status" value="2"/>
</dbReference>
<keyword evidence="2" id="KW-0238">DNA-binding</keyword>
<dbReference type="AlphaFoldDB" id="A0A0L6TXD6"/>